<dbReference type="InterPro" id="IPR046335">
    <property type="entry name" value="LacI/GalR-like_sensor"/>
</dbReference>
<dbReference type="InterPro" id="IPR028082">
    <property type="entry name" value="Peripla_BP_I"/>
</dbReference>
<dbReference type="AlphaFoldDB" id="A0A2A9CN16"/>
<dbReference type="PROSITE" id="PS00356">
    <property type="entry name" value="HTH_LACI_1"/>
    <property type="match status" value="1"/>
</dbReference>
<dbReference type="PANTHER" id="PTHR30146:SF109">
    <property type="entry name" value="HTH-TYPE TRANSCRIPTIONAL REGULATOR GALS"/>
    <property type="match status" value="1"/>
</dbReference>
<accession>A0A2A9CN16</accession>
<dbReference type="CDD" id="cd06267">
    <property type="entry name" value="PBP1_LacI_sugar_binding-like"/>
    <property type="match status" value="1"/>
</dbReference>
<name>A0A2A9CN16_9ACTN</name>
<dbReference type="Pfam" id="PF00356">
    <property type="entry name" value="LacI"/>
    <property type="match status" value="1"/>
</dbReference>
<dbReference type="SUPFAM" id="SSF47413">
    <property type="entry name" value="lambda repressor-like DNA-binding domains"/>
    <property type="match status" value="1"/>
</dbReference>
<keyword evidence="1" id="KW-0805">Transcription regulation</keyword>
<dbReference type="Gene3D" id="3.40.50.2300">
    <property type="match status" value="2"/>
</dbReference>
<keyword evidence="3" id="KW-0804">Transcription</keyword>
<evidence type="ECO:0000313" key="6">
    <source>
        <dbReference type="Proteomes" id="UP000226079"/>
    </source>
</evidence>
<evidence type="ECO:0000256" key="3">
    <source>
        <dbReference type="ARBA" id="ARBA00023163"/>
    </source>
</evidence>
<evidence type="ECO:0000256" key="1">
    <source>
        <dbReference type="ARBA" id="ARBA00023015"/>
    </source>
</evidence>
<evidence type="ECO:0000259" key="4">
    <source>
        <dbReference type="PROSITE" id="PS50932"/>
    </source>
</evidence>
<reference evidence="5 6" key="1">
    <citation type="submission" date="2017-10" db="EMBL/GenBank/DDBJ databases">
        <title>Sequencing the genomes of 1000 actinobacteria strains.</title>
        <authorList>
            <person name="Klenk H.-P."/>
        </authorList>
    </citation>
    <scope>NUCLEOTIDE SEQUENCE [LARGE SCALE GENOMIC DNA]</scope>
    <source>
        <strain evidence="5 6">DSM 15597</strain>
    </source>
</reference>
<dbReference type="GO" id="GO:0003700">
    <property type="term" value="F:DNA-binding transcription factor activity"/>
    <property type="evidence" value="ECO:0007669"/>
    <property type="project" value="TreeGrafter"/>
</dbReference>
<dbReference type="SMART" id="SM00354">
    <property type="entry name" value="HTH_LACI"/>
    <property type="match status" value="1"/>
</dbReference>
<protein>
    <submittedName>
        <fullName evidence="5">LacI family transcriptional regulator</fullName>
    </submittedName>
</protein>
<dbReference type="SUPFAM" id="SSF53822">
    <property type="entry name" value="Periplasmic binding protein-like I"/>
    <property type="match status" value="1"/>
</dbReference>
<dbReference type="PANTHER" id="PTHR30146">
    <property type="entry name" value="LACI-RELATED TRANSCRIPTIONAL REPRESSOR"/>
    <property type="match status" value="1"/>
</dbReference>
<dbReference type="PROSITE" id="PS50932">
    <property type="entry name" value="HTH_LACI_2"/>
    <property type="match status" value="1"/>
</dbReference>
<dbReference type="Proteomes" id="UP000226079">
    <property type="component" value="Unassembled WGS sequence"/>
</dbReference>
<dbReference type="PRINTS" id="PR00036">
    <property type="entry name" value="HTHLACI"/>
</dbReference>
<dbReference type="Gene3D" id="1.10.260.40">
    <property type="entry name" value="lambda repressor-like DNA-binding domains"/>
    <property type="match status" value="1"/>
</dbReference>
<feature type="domain" description="HTH lacI-type" evidence="4">
    <location>
        <begin position="11"/>
        <end position="65"/>
    </location>
</feature>
<dbReference type="InterPro" id="IPR010982">
    <property type="entry name" value="Lambda_DNA-bd_dom_sf"/>
</dbReference>
<evidence type="ECO:0000256" key="2">
    <source>
        <dbReference type="ARBA" id="ARBA00023125"/>
    </source>
</evidence>
<dbReference type="Pfam" id="PF13377">
    <property type="entry name" value="Peripla_BP_3"/>
    <property type="match status" value="1"/>
</dbReference>
<keyword evidence="6" id="KW-1185">Reference proteome</keyword>
<organism evidence="5 6">
    <name type="scientific">Propionicimonas paludicola</name>
    <dbReference type="NCBI Taxonomy" id="185243"/>
    <lineage>
        <taxon>Bacteria</taxon>
        <taxon>Bacillati</taxon>
        <taxon>Actinomycetota</taxon>
        <taxon>Actinomycetes</taxon>
        <taxon>Propionibacteriales</taxon>
        <taxon>Nocardioidaceae</taxon>
        <taxon>Propionicimonas</taxon>
    </lineage>
</organism>
<gene>
    <name evidence="5" type="ORF">ATK74_0334</name>
</gene>
<evidence type="ECO:0000313" key="5">
    <source>
        <dbReference type="EMBL" id="PFG15814.1"/>
    </source>
</evidence>
<dbReference type="CDD" id="cd01392">
    <property type="entry name" value="HTH_LacI"/>
    <property type="match status" value="1"/>
</dbReference>
<comment type="caution">
    <text evidence="5">The sequence shown here is derived from an EMBL/GenBank/DDBJ whole genome shotgun (WGS) entry which is preliminary data.</text>
</comment>
<dbReference type="OrthoDB" id="4268837at2"/>
<proteinExistence type="predicted"/>
<keyword evidence="2" id="KW-0238">DNA-binding</keyword>
<dbReference type="EMBL" id="PDJC01000001">
    <property type="protein sequence ID" value="PFG15814.1"/>
    <property type="molecule type" value="Genomic_DNA"/>
</dbReference>
<sequence>MPRMIAAAGVPTLEDVAKLAGVSRATVSRVVNAAPLVAEATVVAVQRAIDQLGYQPNRAARALVTRRTGVVAVLVVETDYLVFRDPYFPQAYHGALQAFRESDVQVVLAMARPGEKPTEMVRYLESGHLDGAIVLSHHGPELAQAMEASRQPVVFVGNPETEGVCYVDLDNVQAARTATQHLIAGGCRKIATVTGPLDMVSGRNRLQGFGEAMTDAGLDPTWYVEGDYSGVSGRRVAKLIEEHPDIDGLFVANDLMAIGAISMLRDTGRRVPDDIRLVGFDNSEAAEQVSPHLTTMTNPSDEHTRIAAEMLIQLMAGVRPEPPTVVLPSELVVRESA</sequence>
<dbReference type="GO" id="GO:0000976">
    <property type="term" value="F:transcription cis-regulatory region binding"/>
    <property type="evidence" value="ECO:0007669"/>
    <property type="project" value="TreeGrafter"/>
</dbReference>
<dbReference type="InterPro" id="IPR000843">
    <property type="entry name" value="HTH_LacI"/>
</dbReference>
<dbReference type="RefSeq" id="WP_098459413.1">
    <property type="nucleotide sequence ID" value="NZ_PDJC01000001.1"/>
</dbReference>